<keyword evidence="9" id="KW-1185">Reference proteome</keyword>
<dbReference type="SMART" id="SM00494">
    <property type="entry name" value="ChtBD2"/>
    <property type="match status" value="2"/>
</dbReference>
<evidence type="ECO:0000256" key="1">
    <source>
        <dbReference type="ARBA" id="ARBA00022669"/>
    </source>
</evidence>
<evidence type="ECO:0000256" key="6">
    <source>
        <dbReference type="SAM" id="SignalP"/>
    </source>
</evidence>
<keyword evidence="3" id="KW-0677">Repeat</keyword>
<dbReference type="InterPro" id="IPR002557">
    <property type="entry name" value="Chitin-bd_dom"/>
</dbReference>
<dbReference type="PANTHER" id="PTHR23301">
    <property type="entry name" value="CHITIN BINDING PERITROPHIN-A"/>
    <property type="match status" value="1"/>
</dbReference>
<dbReference type="PROSITE" id="PS50940">
    <property type="entry name" value="CHIT_BIND_II"/>
    <property type="match status" value="2"/>
</dbReference>
<dbReference type="SUPFAM" id="SSF57625">
    <property type="entry name" value="Invertebrate chitin-binding proteins"/>
    <property type="match status" value="2"/>
</dbReference>
<feature type="domain" description="Chitin-binding type-2" evidence="7">
    <location>
        <begin position="23"/>
        <end position="76"/>
    </location>
</feature>
<evidence type="ECO:0000256" key="3">
    <source>
        <dbReference type="ARBA" id="ARBA00022737"/>
    </source>
</evidence>
<dbReference type="STRING" id="126957.T1J2F3"/>
<evidence type="ECO:0000313" key="8">
    <source>
        <dbReference type="EnsemblMetazoa" id="SMAR007743-PA"/>
    </source>
</evidence>
<dbReference type="EnsemblMetazoa" id="SMAR007743-RA">
    <property type="protein sequence ID" value="SMAR007743-PA"/>
    <property type="gene ID" value="SMAR007743"/>
</dbReference>
<feature type="domain" description="Chitin-binding type-2" evidence="7">
    <location>
        <begin position="77"/>
        <end position="132"/>
    </location>
</feature>
<reference evidence="9" key="1">
    <citation type="submission" date="2011-05" db="EMBL/GenBank/DDBJ databases">
        <authorList>
            <person name="Richards S.R."/>
            <person name="Qu J."/>
            <person name="Jiang H."/>
            <person name="Jhangiani S.N."/>
            <person name="Agravi P."/>
            <person name="Goodspeed R."/>
            <person name="Gross S."/>
            <person name="Mandapat C."/>
            <person name="Jackson L."/>
            <person name="Mathew T."/>
            <person name="Pu L."/>
            <person name="Thornton R."/>
            <person name="Saada N."/>
            <person name="Wilczek-Boney K.B."/>
            <person name="Lee S."/>
            <person name="Kovar C."/>
            <person name="Wu Y."/>
            <person name="Scherer S.E."/>
            <person name="Worley K.C."/>
            <person name="Muzny D.M."/>
            <person name="Gibbs R."/>
        </authorList>
    </citation>
    <scope>NUCLEOTIDE SEQUENCE</scope>
    <source>
        <strain evidence="9">Brora</strain>
    </source>
</reference>
<dbReference type="InterPro" id="IPR036508">
    <property type="entry name" value="Chitin-bd_dom_sf"/>
</dbReference>
<dbReference type="OMA" id="TANPRDC"/>
<organism evidence="8 9">
    <name type="scientific">Strigamia maritima</name>
    <name type="common">European centipede</name>
    <name type="synonym">Geophilus maritimus</name>
    <dbReference type="NCBI Taxonomy" id="126957"/>
    <lineage>
        <taxon>Eukaryota</taxon>
        <taxon>Metazoa</taxon>
        <taxon>Ecdysozoa</taxon>
        <taxon>Arthropoda</taxon>
        <taxon>Myriapoda</taxon>
        <taxon>Chilopoda</taxon>
        <taxon>Pleurostigmophora</taxon>
        <taxon>Geophilomorpha</taxon>
        <taxon>Linotaeniidae</taxon>
        <taxon>Strigamia</taxon>
    </lineage>
</organism>
<sequence>MKFQLTYTALICIALTCVCGGSVSPCPRSSGFFSNPVDCNEFLHCDQGIPRVGKCPPGYHFSPGTSTCEVPAKAKCPNICKNSHGYFPHPTNCAKFYQCDHGRAFLKNCGPTLHFNPAIQVCDYPHRAGCAYSSIAEDNVAVLNSFTKVPTCRKNTEKRNFDVSFPRGICAIKQKNRNSLMKTT</sequence>
<keyword evidence="4" id="KW-1015">Disulfide bond</keyword>
<keyword evidence="1" id="KW-0147">Chitin-binding</keyword>
<keyword evidence="5" id="KW-0325">Glycoprotein</keyword>
<protein>
    <recommendedName>
        <fullName evidence="7">Chitin-binding type-2 domain-containing protein</fullName>
    </recommendedName>
</protein>
<proteinExistence type="predicted"/>
<reference evidence="8" key="2">
    <citation type="submission" date="2015-02" db="UniProtKB">
        <authorList>
            <consortium name="EnsemblMetazoa"/>
        </authorList>
    </citation>
    <scope>IDENTIFICATION</scope>
</reference>
<dbReference type="Gene3D" id="2.170.140.10">
    <property type="entry name" value="Chitin binding domain"/>
    <property type="match status" value="2"/>
</dbReference>
<keyword evidence="2 6" id="KW-0732">Signal</keyword>
<evidence type="ECO:0000259" key="7">
    <source>
        <dbReference type="PROSITE" id="PS50940"/>
    </source>
</evidence>
<evidence type="ECO:0000256" key="5">
    <source>
        <dbReference type="ARBA" id="ARBA00023180"/>
    </source>
</evidence>
<dbReference type="AlphaFoldDB" id="T1J2F3"/>
<accession>T1J2F3</accession>
<dbReference type="EMBL" id="JH431802">
    <property type="status" value="NOT_ANNOTATED_CDS"/>
    <property type="molecule type" value="Genomic_DNA"/>
</dbReference>
<dbReference type="GO" id="GO:0008061">
    <property type="term" value="F:chitin binding"/>
    <property type="evidence" value="ECO:0007669"/>
    <property type="project" value="UniProtKB-KW"/>
</dbReference>
<dbReference type="GO" id="GO:0005576">
    <property type="term" value="C:extracellular region"/>
    <property type="evidence" value="ECO:0007669"/>
    <property type="project" value="InterPro"/>
</dbReference>
<dbReference type="PANTHER" id="PTHR23301:SF0">
    <property type="entry name" value="CHITIN-BINDING TYPE-2 DOMAIN-CONTAINING PROTEIN-RELATED"/>
    <property type="match status" value="1"/>
</dbReference>
<evidence type="ECO:0000256" key="2">
    <source>
        <dbReference type="ARBA" id="ARBA00022729"/>
    </source>
</evidence>
<dbReference type="Proteomes" id="UP000014500">
    <property type="component" value="Unassembled WGS sequence"/>
</dbReference>
<dbReference type="HOGENOM" id="CLU_1470006_0_0_1"/>
<name>T1J2F3_STRMM</name>
<evidence type="ECO:0000256" key="4">
    <source>
        <dbReference type="ARBA" id="ARBA00023157"/>
    </source>
</evidence>
<dbReference type="Pfam" id="PF01607">
    <property type="entry name" value="CBM_14"/>
    <property type="match status" value="2"/>
</dbReference>
<evidence type="ECO:0000313" key="9">
    <source>
        <dbReference type="Proteomes" id="UP000014500"/>
    </source>
</evidence>
<dbReference type="InterPro" id="IPR051940">
    <property type="entry name" value="Chitin_bind-dev_reg"/>
</dbReference>
<dbReference type="PhylomeDB" id="T1J2F3"/>
<feature type="signal peptide" evidence="6">
    <location>
        <begin position="1"/>
        <end position="20"/>
    </location>
</feature>
<feature type="chain" id="PRO_5004579824" description="Chitin-binding type-2 domain-containing protein" evidence="6">
    <location>
        <begin position="21"/>
        <end position="184"/>
    </location>
</feature>